<evidence type="ECO:0000259" key="9">
    <source>
        <dbReference type="Pfam" id="PF00587"/>
    </source>
</evidence>
<comment type="catalytic activity">
    <reaction evidence="8">
        <text>tRNA(Ser) + L-serine + ATP = L-seryl-tRNA(Ser) + AMP + diphosphate + H(+)</text>
        <dbReference type="Rhea" id="RHEA:12292"/>
        <dbReference type="Rhea" id="RHEA-COMP:9669"/>
        <dbReference type="Rhea" id="RHEA-COMP:9703"/>
        <dbReference type="ChEBI" id="CHEBI:15378"/>
        <dbReference type="ChEBI" id="CHEBI:30616"/>
        <dbReference type="ChEBI" id="CHEBI:33019"/>
        <dbReference type="ChEBI" id="CHEBI:33384"/>
        <dbReference type="ChEBI" id="CHEBI:78442"/>
        <dbReference type="ChEBI" id="CHEBI:78533"/>
        <dbReference type="ChEBI" id="CHEBI:456215"/>
        <dbReference type="EC" id="6.1.1.11"/>
    </reaction>
</comment>
<evidence type="ECO:0000256" key="2">
    <source>
        <dbReference type="ARBA" id="ARBA00005045"/>
    </source>
</evidence>
<dbReference type="SUPFAM" id="SSF55681">
    <property type="entry name" value="Class II aaRS and biotin synthetases"/>
    <property type="match status" value="1"/>
</dbReference>
<evidence type="ECO:0000256" key="1">
    <source>
        <dbReference type="ARBA" id="ARBA00004496"/>
    </source>
</evidence>
<evidence type="ECO:0000313" key="11">
    <source>
        <dbReference type="Proteomes" id="UP000663075"/>
    </source>
</evidence>
<sequence length="252" mass="30024">MAPPYSLVYNILEKYIFNLHLKENNYKYIIVPNILNFKSFINSGQIPKFIKKLFIIRAGNKIKYLIPTSEVSLINFMIKKKIKSNYIPIKLFSKTECYRNEQLNYGAMNKNIIKQKQFNKLELMQFVDNKNSYRYLKELVKIVEKIIKNFKINYRIIELSKNNLSYISSKTFDLEVWIPSLNNFCEVSSCSNTENYQSIRTSIKYIKLNKNIEYFSIINGSGLAIGRFFLSLIEKYELKYIFKNILKKYKIF</sequence>
<keyword evidence="4" id="KW-0963">Cytoplasm</keyword>
<gene>
    <name evidence="10" type="ORF">CU086_00470</name>
</gene>
<dbReference type="InterPro" id="IPR002314">
    <property type="entry name" value="aa-tRNA-synt_IIb"/>
</dbReference>
<organism evidence="10 11">
    <name type="scientific">Candidatus Nasuia deltocephalincola</name>
    <dbReference type="NCBI Taxonomy" id="1160784"/>
    <lineage>
        <taxon>Bacteria</taxon>
        <taxon>Pseudomonadati</taxon>
        <taxon>Pseudomonadota</taxon>
        <taxon>Betaproteobacteria</taxon>
        <taxon>Candidatus Nasuia</taxon>
    </lineage>
</organism>
<dbReference type="Proteomes" id="UP000663075">
    <property type="component" value="Chromosome"/>
</dbReference>
<dbReference type="AlphaFoldDB" id="A0A974WR74"/>
<dbReference type="InterPro" id="IPR002317">
    <property type="entry name" value="Ser-tRNA-ligase_type_1"/>
</dbReference>
<feature type="domain" description="Aminoacyl-tRNA synthetase class II (G/ P/ S/T)" evidence="9">
    <location>
        <begin position="61"/>
        <end position="236"/>
    </location>
</feature>
<comment type="subcellular location">
    <subcellularLocation>
        <location evidence="1">Cytoplasm</location>
    </subcellularLocation>
</comment>
<evidence type="ECO:0000256" key="5">
    <source>
        <dbReference type="ARBA" id="ARBA00022917"/>
    </source>
</evidence>
<protein>
    <recommendedName>
        <fullName evidence="6">Seryl-tRNA(Ser/Sec) synthetase</fullName>
    </recommendedName>
</protein>
<comment type="similarity">
    <text evidence="3">Belongs to the class-II aminoacyl-tRNA synthetase family. Type-1 seryl-tRNA synthetase subfamily.</text>
</comment>
<dbReference type="PANTHER" id="PTHR43697">
    <property type="entry name" value="SERYL-TRNA SYNTHETASE"/>
    <property type="match status" value="1"/>
</dbReference>
<dbReference type="Pfam" id="PF00587">
    <property type="entry name" value="tRNA-synt_2b"/>
    <property type="match status" value="1"/>
</dbReference>
<keyword evidence="11" id="KW-1185">Reference proteome</keyword>
<dbReference type="InterPro" id="IPR045864">
    <property type="entry name" value="aa-tRNA-synth_II/BPL/LPL"/>
</dbReference>
<name>A0A974WR74_9PROT</name>
<evidence type="ECO:0000256" key="7">
    <source>
        <dbReference type="ARBA" id="ARBA00047929"/>
    </source>
</evidence>
<evidence type="ECO:0000256" key="3">
    <source>
        <dbReference type="ARBA" id="ARBA00010728"/>
    </source>
</evidence>
<dbReference type="GO" id="GO:0004828">
    <property type="term" value="F:serine-tRNA ligase activity"/>
    <property type="evidence" value="ECO:0007669"/>
    <property type="project" value="UniProtKB-EC"/>
</dbReference>
<evidence type="ECO:0000256" key="6">
    <source>
        <dbReference type="ARBA" id="ARBA00033352"/>
    </source>
</evidence>
<keyword evidence="5" id="KW-0648">Protein biosynthesis</keyword>
<proteinExistence type="inferred from homology"/>
<dbReference type="GO" id="GO:0005737">
    <property type="term" value="C:cytoplasm"/>
    <property type="evidence" value="ECO:0007669"/>
    <property type="project" value="UniProtKB-SubCell"/>
</dbReference>
<dbReference type="Gene3D" id="3.30.930.10">
    <property type="entry name" value="Bira Bifunctional Protein, Domain 2"/>
    <property type="match status" value="1"/>
</dbReference>
<dbReference type="GO" id="GO:0005524">
    <property type="term" value="F:ATP binding"/>
    <property type="evidence" value="ECO:0007669"/>
    <property type="project" value="InterPro"/>
</dbReference>
<evidence type="ECO:0000313" key="10">
    <source>
        <dbReference type="EMBL" id="QSF25304.1"/>
    </source>
</evidence>
<dbReference type="EMBL" id="CP024850">
    <property type="protein sequence ID" value="QSF25304.1"/>
    <property type="molecule type" value="Genomic_DNA"/>
</dbReference>
<dbReference type="PRINTS" id="PR00981">
    <property type="entry name" value="TRNASYNTHSER"/>
</dbReference>
<dbReference type="GO" id="GO:0006434">
    <property type="term" value="P:seryl-tRNA aminoacylation"/>
    <property type="evidence" value="ECO:0007669"/>
    <property type="project" value="InterPro"/>
</dbReference>
<accession>A0A974WR74</accession>
<dbReference type="PANTHER" id="PTHR43697:SF1">
    <property type="entry name" value="SERINE--TRNA LIGASE"/>
    <property type="match status" value="1"/>
</dbReference>
<comment type="pathway">
    <text evidence="2">Aminoacyl-tRNA biosynthesis; selenocysteinyl-tRNA(Sec) biosynthesis; L-seryl-tRNA(Sec) from L-serine and tRNA(Sec): step 1/1.</text>
</comment>
<comment type="catalytic activity">
    <reaction evidence="7">
        <text>tRNA(Sec) + L-serine + ATP = L-seryl-tRNA(Sec) + AMP + diphosphate + H(+)</text>
        <dbReference type="Rhea" id="RHEA:42580"/>
        <dbReference type="Rhea" id="RHEA-COMP:9742"/>
        <dbReference type="Rhea" id="RHEA-COMP:10128"/>
        <dbReference type="ChEBI" id="CHEBI:15378"/>
        <dbReference type="ChEBI" id="CHEBI:30616"/>
        <dbReference type="ChEBI" id="CHEBI:33019"/>
        <dbReference type="ChEBI" id="CHEBI:33384"/>
        <dbReference type="ChEBI" id="CHEBI:78442"/>
        <dbReference type="ChEBI" id="CHEBI:78533"/>
        <dbReference type="ChEBI" id="CHEBI:456215"/>
        <dbReference type="EC" id="6.1.1.11"/>
    </reaction>
</comment>
<evidence type="ECO:0000256" key="4">
    <source>
        <dbReference type="ARBA" id="ARBA00022490"/>
    </source>
</evidence>
<reference evidence="10" key="1">
    <citation type="submission" date="2017-11" db="EMBL/GenBank/DDBJ databases">
        <authorList>
            <person name="Jian Z."/>
        </authorList>
    </citation>
    <scope>NUCLEOTIDE SEQUENCE</scope>
    <source>
        <strain evidence="10">YC</strain>
    </source>
</reference>
<evidence type="ECO:0000256" key="8">
    <source>
        <dbReference type="ARBA" id="ARBA00048823"/>
    </source>
</evidence>